<organism evidence="2 3">
    <name type="scientific">Candidatus Woesebacteria bacterium GW2011_GWA1_40_43</name>
    <dbReference type="NCBI Taxonomy" id="1618553"/>
    <lineage>
        <taxon>Bacteria</taxon>
        <taxon>Candidatus Woeseibacteriota</taxon>
    </lineage>
</organism>
<gene>
    <name evidence="2" type="ORF">UU02_C0054G0005</name>
</gene>
<protein>
    <recommendedName>
        <fullName evidence="1">Polymerase nucleotidyl transferase domain-containing protein</fullName>
    </recommendedName>
</protein>
<dbReference type="Proteomes" id="UP000034293">
    <property type="component" value="Unassembled WGS sequence"/>
</dbReference>
<dbReference type="CDD" id="cd05403">
    <property type="entry name" value="NT_KNTase_like"/>
    <property type="match status" value="1"/>
</dbReference>
<dbReference type="EMBL" id="LBZA01000054">
    <property type="protein sequence ID" value="KKR61724.1"/>
    <property type="molecule type" value="Genomic_DNA"/>
</dbReference>
<dbReference type="InterPro" id="IPR043519">
    <property type="entry name" value="NT_sf"/>
</dbReference>
<sequence>MSVLHEFTSGKNPPGGGLNASERFSVFYHNLFEYPLTFSELVKWTPGDAPEIGSRVDYKNGYYFIEGKDGLVYKRTVRKRFSRRKRKIAERVSKIVFFIPGVKMVAISGSLAMDNAGKESDIDLIFITKKGRLWTTRIAVYVLLKLFNFRLRKPLNPRQKDRLCLNIWLDESDLTWSKKERNFYTAHEILQITPLINRGGAYERFLSVNKWALKFWPNAAEVRLNKNSSSYTKPLKLNMLEMLCFKIQYSYMKQKITREVVTPTRAIFHPNNLSKKILGKMAY</sequence>
<reference evidence="2 3" key="1">
    <citation type="journal article" date="2015" name="Nature">
        <title>rRNA introns, odd ribosomes, and small enigmatic genomes across a large radiation of phyla.</title>
        <authorList>
            <person name="Brown C.T."/>
            <person name="Hug L.A."/>
            <person name="Thomas B.C."/>
            <person name="Sharon I."/>
            <person name="Castelle C.J."/>
            <person name="Singh A."/>
            <person name="Wilkins M.J."/>
            <person name="Williams K.H."/>
            <person name="Banfield J.F."/>
        </authorList>
    </citation>
    <scope>NUCLEOTIDE SEQUENCE [LARGE SCALE GENOMIC DNA]</scope>
</reference>
<feature type="domain" description="Polymerase nucleotidyl transferase" evidence="1">
    <location>
        <begin position="91"/>
        <end position="132"/>
    </location>
</feature>
<evidence type="ECO:0000259" key="1">
    <source>
        <dbReference type="Pfam" id="PF01909"/>
    </source>
</evidence>
<dbReference type="AlphaFoldDB" id="A0A0G0SA63"/>
<evidence type="ECO:0000313" key="2">
    <source>
        <dbReference type="EMBL" id="KKR61724.1"/>
    </source>
</evidence>
<dbReference type="GO" id="GO:0016779">
    <property type="term" value="F:nucleotidyltransferase activity"/>
    <property type="evidence" value="ECO:0007669"/>
    <property type="project" value="InterPro"/>
</dbReference>
<accession>A0A0G0SA63</accession>
<evidence type="ECO:0000313" key="3">
    <source>
        <dbReference type="Proteomes" id="UP000034293"/>
    </source>
</evidence>
<comment type="caution">
    <text evidence="2">The sequence shown here is derived from an EMBL/GenBank/DDBJ whole genome shotgun (WGS) entry which is preliminary data.</text>
</comment>
<dbReference type="InterPro" id="IPR002934">
    <property type="entry name" value="Polymerase_NTP_transf_dom"/>
</dbReference>
<dbReference type="Gene3D" id="3.30.460.10">
    <property type="entry name" value="Beta Polymerase, domain 2"/>
    <property type="match status" value="1"/>
</dbReference>
<name>A0A0G0SA63_9BACT</name>
<dbReference type="Pfam" id="PF01909">
    <property type="entry name" value="NTP_transf_2"/>
    <property type="match status" value="1"/>
</dbReference>
<proteinExistence type="predicted"/>
<dbReference type="SUPFAM" id="SSF81301">
    <property type="entry name" value="Nucleotidyltransferase"/>
    <property type="match status" value="1"/>
</dbReference>